<dbReference type="SMART" id="SM00387">
    <property type="entry name" value="HATPase_c"/>
    <property type="match status" value="1"/>
</dbReference>
<keyword evidence="7 13" id="KW-0418">Kinase</keyword>
<dbReference type="Pfam" id="PF02518">
    <property type="entry name" value="HATPase_c"/>
    <property type="match status" value="1"/>
</dbReference>
<dbReference type="SMART" id="SM00388">
    <property type="entry name" value="HisKA"/>
    <property type="match status" value="1"/>
</dbReference>
<keyword evidence="4" id="KW-0597">Phosphoprotein</keyword>
<dbReference type="GO" id="GO:0000155">
    <property type="term" value="F:phosphorelay sensor kinase activity"/>
    <property type="evidence" value="ECO:0007669"/>
    <property type="project" value="InterPro"/>
</dbReference>
<dbReference type="CDD" id="cd00082">
    <property type="entry name" value="HisKA"/>
    <property type="match status" value="1"/>
</dbReference>
<dbReference type="Gene3D" id="1.10.287.130">
    <property type="match status" value="1"/>
</dbReference>
<evidence type="ECO:0000256" key="10">
    <source>
        <dbReference type="ARBA" id="ARBA00023136"/>
    </source>
</evidence>
<dbReference type="InterPro" id="IPR036097">
    <property type="entry name" value="HisK_dim/P_sf"/>
</dbReference>
<keyword evidence="10 11" id="KW-0472">Membrane</keyword>
<comment type="subcellular location">
    <subcellularLocation>
        <location evidence="2">Cell membrane</location>
    </subcellularLocation>
</comment>
<keyword evidence="6 11" id="KW-0812">Transmembrane</keyword>
<dbReference type="Pfam" id="PF00512">
    <property type="entry name" value="HisKA"/>
    <property type="match status" value="1"/>
</dbReference>
<dbReference type="STRING" id="168276.SAMN05444580_101813"/>
<evidence type="ECO:0000256" key="7">
    <source>
        <dbReference type="ARBA" id="ARBA00022777"/>
    </source>
</evidence>
<dbReference type="AlphaFoldDB" id="A0A1G6P7S7"/>
<evidence type="ECO:0000256" key="1">
    <source>
        <dbReference type="ARBA" id="ARBA00000085"/>
    </source>
</evidence>
<dbReference type="RefSeq" id="WP_072842950.1">
    <property type="nucleotide sequence ID" value="NZ_FNAB01000001.1"/>
</dbReference>
<keyword evidence="14" id="KW-1185">Reference proteome</keyword>
<evidence type="ECO:0000256" key="2">
    <source>
        <dbReference type="ARBA" id="ARBA00004236"/>
    </source>
</evidence>
<feature type="domain" description="Histidine kinase" evidence="12">
    <location>
        <begin position="230"/>
        <end position="440"/>
    </location>
</feature>
<dbReference type="PANTHER" id="PTHR45436:SF5">
    <property type="entry name" value="SENSOR HISTIDINE KINASE TRCS"/>
    <property type="match status" value="1"/>
</dbReference>
<feature type="transmembrane region" description="Helical" evidence="11">
    <location>
        <begin position="143"/>
        <end position="163"/>
    </location>
</feature>
<dbReference type="SUPFAM" id="SSF55874">
    <property type="entry name" value="ATPase domain of HSP90 chaperone/DNA topoisomerase II/histidine kinase"/>
    <property type="match status" value="1"/>
</dbReference>
<reference evidence="13 14" key="1">
    <citation type="submission" date="2016-10" db="EMBL/GenBank/DDBJ databases">
        <authorList>
            <person name="de Groot N.N."/>
        </authorList>
    </citation>
    <scope>NUCLEOTIDE SEQUENCE [LARGE SCALE GENOMIC DNA]</scope>
    <source>
        <strain evidence="13 14">JCM 11308</strain>
    </source>
</reference>
<dbReference type="GO" id="GO:0005886">
    <property type="term" value="C:plasma membrane"/>
    <property type="evidence" value="ECO:0007669"/>
    <property type="project" value="UniProtKB-SubCell"/>
</dbReference>
<dbReference type="Gene3D" id="3.30.565.10">
    <property type="entry name" value="Histidine kinase-like ATPase, C-terminal domain"/>
    <property type="match status" value="1"/>
</dbReference>
<dbReference type="InterPro" id="IPR004358">
    <property type="entry name" value="Sig_transdc_His_kin-like_C"/>
</dbReference>
<proteinExistence type="predicted"/>
<feature type="transmembrane region" description="Helical" evidence="11">
    <location>
        <begin position="12"/>
        <end position="37"/>
    </location>
</feature>
<dbReference type="InterPro" id="IPR036890">
    <property type="entry name" value="HATPase_C_sf"/>
</dbReference>
<dbReference type="PRINTS" id="PR00344">
    <property type="entry name" value="BCTRLSENSOR"/>
</dbReference>
<dbReference type="InterPro" id="IPR003594">
    <property type="entry name" value="HATPase_dom"/>
</dbReference>
<evidence type="ECO:0000256" key="6">
    <source>
        <dbReference type="ARBA" id="ARBA00022692"/>
    </source>
</evidence>
<dbReference type="PROSITE" id="PS50109">
    <property type="entry name" value="HIS_KIN"/>
    <property type="match status" value="1"/>
</dbReference>
<sequence length="445" mass="46268">MSPRRSYSLRARVAAATALGATVIVALLGVFVAFAISRNNMNQLDRRLETATRVLIANAATAASFLPTFGDGGAFAVTIRAGTDVIVSTPTRLPELDPGAATVHVDGTAYRVNTSRIADSDSLISLAVPAAEARDVTAEQQRWVAVSGVLAIAAAGGLGWIFGGRAVRPITALTRHIGAGTPQPGPPPKVSGVREAEELADELELMLARIAEAQAQSAASLDTARDFAAASAHELRTPLTAMRTDIEVLSTLQLDDAQRAEILGDLARTQGRVEATLSALERLASGELSSERDHVPTDLAELCDIAAQEAMRQLPGLAVRVESDPSLVINGLPAGLRLALDNAIANAVRHGGGSTVVLTARRSGPEAVTVTVDDNGTGVPVTEREAVFERFVRGSGAARGGSGLGLALVAQQAQLHGGRAYFEDSELGGARLVLEFAAPRNQPRG</sequence>
<protein>
    <recommendedName>
        <fullName evidence="3">histidine kinase</fullName>
        <ecNumber evidence="3">2.7.13.3</ecNumber>
    </recommendedName>
</protein>
<dbReference type="EMBL" id="FNAB01000001">
    <property type="protein sequence ID" value="SDC76149.1"/>
    <property type="molecule type" value="Genomic_DNA"/>
</dbReference>
<dbReference type="InterPro" id="IPR050428">
    <property type="entry name" value="TCS_sensor_his_kinase"/>
</dbReference>
<evidence type="ECO:0000256" key="9">
    <source>
        <dbReference type="ARBA" id="ARBA00023012"/>
    </source>
</evidence>
<keyword evidence="9" id="KW-0902">Two-component regulatory system</keyword>
<evidence type="ECO:0000256" key="11">
    <source>
        <dbReference type="SAM" id="Phobius"/>
    </source>
</evidence>
<evidence type="ECO:0000256" key="5">
    <source>
        <dbReference type="ARBA" id="ARBA00022679"/>
    </source>
</evidence>
<comment type="catalytic activity">
    <reaction evidence="1">
        <text>ATP + protein L-histidine = ADP + protein N-phospho-L-histidine.</text>
        <dbReference type="EC" id="2.7.13.3"/>
    </reaction>
</comment>
<evidence type="ECO:0000313" key="14">
    <source>
        <dbReference type="Proteomes" id="UP000199417"/>
    </source>
</evidence>
<evidence type="ECO:0000256" key="4">
    <source>
        <dbReference type="ARBA" id="ARBA00022553"/>
    </source>
</evidence>
<dbReference type="CDD" id="cd00075">
    <property type="entry name" value="HATPase"/>
    <property type="match status" value="1"/>
</dbReference>
<dbReference type="PANTHER" id="PTHR45436">
    <property type="entry name" value="SENSOR HISTIDINE KINASE YKOH"/>
    <property type="match status" value="1"/>
</dbReference>
<organism evidence="13 14">
    <name type="scientific">Rhodococcus tukisamuensis</name>
    <dbReference type="NCBI Taxonomy" id="168276"/>
    <lineage>
        <taxon>Bacteria</taxon>
        <taxon>Bacillati</taxon>
        <taxon>Actinomycetota</taxon>
        <taxon>Actinomycetes</taxon>
        <taxon>Mycobacteriales</taxon>
        <taxon>Nocardiaceae</taxon>
        <taxon>Rhodococcus</taxon>
    </lineage>
</organism>
<evidence type="ECO:0000313" key="13">
    <source>
        <dbReference type="EMBL" id="SDC76149.1"/>
    </source>
</evidence>
<dbReference type="EC" id="2.7.13.3" evidence="3"/>
<accession>A0A1G6P7S7</accession>
<keyword evidence="5" id="KW-0808">Transferase</keyword>
<gene>
    <name evidence="13" type="ORF">SAMN05444580_101813</name>
</gene>
<evidence type="ECO:0000259" key="12">
    <source>
        <dbReference type="PROSITE" id="PS50109"/>
    </source>
</evidence>
<evidence type="ECO:0000256" key="3">
    <source>
        <dbReference type="ARBA" id="ARBA00012438"/>
    </source>
</evidence>
<name>A0A1G6P7S7_9NOCA</name>
<dbReference type="SUPFAM" id="SSF47384">
    <property type="entry name" value="Homodimeric domain of signal transducing histidine kinase"/>
    <property type="match status" value="1"/>
</dbReference>
<dbReference type="InterPro" id="IPR003661">
    <property type="entry name" value="HisK_dim/P_dom"/>
</dbReference>
<dbReference type="InterPro" id="IPR005467">
    <property type="entry name" value="His_kinase_dom"/>
</dbReference>
<evidence type="ECO:0000256" key="8">
    <source>
        <dbReference type="ARBA" id="ARBA00022989"/>
    </source>
</evidence>
<dbReference type="Proteomes" id="UP000199417">
    <property type="component" value="Unassembled WGS sequence"/>
</dbReference>
<keyword evidence="8 11" id="KW-1133">Transmembrane helix</keyword>